<accession>A0A6A7BYZ5</accession>
<dbReference type="SUPFAM" id="SSF48464">
    <property type="entry name" value="ENTH/VHS domain"/>
    <property type="match status" value="1"/>
</dbReference>
<dbReference type="Proteomes" id="UP000799421">
    <property type="component" value="Unassembled WGS sequence"/>
</dbReference>
<dbReference type="EMBL" id="MU005980">
    <property type="protein sequence ID" value="KAF2860576.1"/>
    <property type="molecule type" value="Genomic_DNA"/>
</dbReference>
<evidence type="ECO:0008006" key="4">
    <source>
        <dbReference type="Google" id="ProtNLM"/>
    </source>
</evidence>
<keyword evidence="3" id="KW-1185">Reference proteome</keyword>
<sequence length="214" mass="23553">MFGSIPYTAIFGQIENLVKPHFAEEELAGIRSIVDDIRQQPRTGAREAAWRIFQILVDFGLQDGLNDDDLQEQLTWIGILGPHPDVRRKSQEVMLNWSIVDKNNVKLKRFAQLFSRIPLERRVVNPDAARQPSQQGELSPQGATHTGTAQHGAVQAGAVQQGAAQTVTTPIGIAQQGTAQQGAVQQGTARRREARLRAALLGFLHRANYCAKSS</sequence>
<feature type="compositionally biased region" description="Polar residues" evidence="1">
    <location>
        <begin position="131"/>
        <end position="145"/>
    </location>
</feature>
<dbReference type="AlphaFoldDB" id="A0A6A7BYZ5"/>
<protein>
    <recommendedName>
        <fullName evidence="4">VHS domain-containing protein</fullName>
    </recommendedName>
</protein>
<feature type="region of interest" description="Disordered" evidence="1">
    <location>
        <begin position="125"/>
        <end position="157"/>
    </location>
</feature>
<proteinExistence type="predicted"/>
<evidence type="ECO:0000256" key="1">
    <source>
        <dbReference type="SAM" id="MobiDB-lite"/>
    </source>
</evidence>
<evidence type="ECO:0000313" key="3">
    <source>
        <dbReference type="Proteomes" id="UP000799421"/>
    </source>
</evidence>
<name>A0A6A7BYZ5_9PEZI</name>
<dbReference type="InterPro" id="IPR008942">
    <property type="entry name" value="ENTH_VHS"/>
</dbReference>
<evidence type="ECO:0000313" key="2">
    <source>
        <dbReference type="EMBL" id="KAF2860576.1"/>
    </source>
</evidence>
<gene>
    <name evidence="2" type="ORF">K470DRAFT_294883</name>
</gene>
<feature type="compositionally biased region" description="Low complexity" evidence="1">
    <location>
        <begin position="146"/>
        <end position="157"/>
    </location>
</feature>
<reference evidence="2" key="1">
    <citation type="journal article" date="2020" name="Stud. Mycol.">
        <title>101 Dothideomycetes genomes: a test case for predicting lifestyles and emergence of pathogens.</title>
        <authorList>
            <person name="Haridas S."/>
            <person name="Albert R."/>
            <person name="Binder M."/>
            <person name="Bloem J."/>
            <person name="Labutti K."/>
            <person name="Salamov A."/>
            <person name="Andreopoulos B."/>
            <person name="Baker S."/>
            <person name="Barry K."/>
            <person name="Bills G."/>
            <person name="Bluhm B."/>
            <person name="Cannon C."/>
            <person name="Castanera R."/>
            <person name="Culley D."/>
            <person name="Daum C."/>
            <person name="Ezra D."/>
            <person name="Gonzalez J."/>
            <person name="Henrissat B."/>
            <person name="Kuo A."/>
            <person name="Liang C."/>
            <person name="Lipzen A."/>
            <person name="Lutzoni F."/>
            <person name="Magnuson J."/>
            <person name="Mondo S."/>
            <person name="Nolan M."/>
            <person name="Ohm R."/>
            <person name="Pangilinan J."/>
            <person name="Park H.-J."/>
            <person name="Ramirez L."/>
            <person name="Alfaro M."/>
            <person name="Sun H."/>
            <person name="Tritt A."/>
            <person name="Yoshinaga Y."/>
            <person name="Zwiers L.-H."/>
            <person name="Turgeon B."/>
            <person name="Goodwin S."/>
            <person name="Spatafora J."/>
            <person name="Crous P."/>
            <person name="Grigoriev I."/>
        </authorList>
    </citation>
    <scope>NUCLEOTIDE SEQUENCE</scope>
    <source>
        <strain evidence="2">CBS 480.64</strain>
    </source>
</reference>
<dbReference type="OrthoDB" id="10068368at2759"/>
<organism evidence="2 3">
    <name type="scientific">Piedraia hortae CBS 480.64</name>
    <dbReference type="NCBI Taxonomy" id="1314780"/>
    <lineage>
        <taxon>Eukaryota</taxon>
        <taxon>Fungi</taxon>
        <taxon>Dikarya</taxon>
        <taxon>Ascomycota</taxon>
        <taxon>Pezizomycotina</taxon>
        <taxon>Dothideomycetes</taxon>
        <taxon>Dothideomycetidae</taxon>
        <taxon>Capnodiales</taxon>
        <taxon>Piedraiaceae</taxon>
        <taxon>Piedraia</taxon>
    </lineage>
</organism>